<feature type="compositionally biased region" description="Pro residues" evidence="14">
    <location>
        <begin position="797"/>
        <end position="818"/>
    </location>
</feature>
<organism evidence="19 20">
    <name type="scientific">Mumia zhuanghuii</name>
    <dbReference type="NCBI Taxonomy" id="2585211"/>
    <lineage>
        <taxon>Bacteria</taxon>
        <taxon>Bacillati</taxon>
        <taxon>Actinomycetota</taxon>
        <taxon>Actinomycetes</taxon>
        <taxon>Propionibacteriales</taxon>
        <taxon>Nocardioidaceae</taxon>
        <taxon>Mumia</taxon>
    </lineage>
</organism>
<evidence type="ECO:0000313" key="20">
    <source>
        <dbReference type="Proteomes" id="UP000306740"/>
    </source>
</evidence>
<evidence type="ECO:0000313" key="18">
    <source>
        <dbReference type="EMBL" id="TNC44222.1"/>
    </source>
</evidence>
<keyword evidence="8" id="KW-0133">Cell shape</keyword>
<feature type="compositionally biased region" description="Basic and acidic residues" evidence="14">
    <location>
        <begin position="765"/>
        <end position="778"/>
    </location>
</feature>
<evidence type="ECO:0000313" key="19">
    <source>
        <dbReference type="EMBL" id="TNC52168.1"/>
    </source>
</evidence>
<dbReference type="GO" id="GO:0071555">
    <property type="term" value="P:cell wall organization"/>
    <property type="evidence" value="ECO:0007669"/>
    <property type="project" value="UniProtKB-KW"/>
</dbReference>
<evidence type="ECO:0000256" key="13">
    <source>
        <dbReference type="ARBA" id="ARBA00049902"/>
    </source>
</evidence>
<proteinExistence type="inferred from homology"/>
<feature type="domain" description="Glycosyl transferase family 51" evidence="17">
    <location>
        <begin position="172"/>
        <end position="345"/>
    </location>
</feature>
<dbReference type="Proteomes" id="UP000306740">
    <property type="component" value="Unassembled WGS sequence"/>
</dbReference>
<dbReference type="Pfam" id="PF00905">
    <property type="entry name" value="Transpeptidase"/>
    <property type="match status" value="1"/>
</dbReference>
<evidence type="ECO:0000256" key="14">
    <source>
        <dbReference type="SAM" id="MobiDB-lite"/>
    </source>
</evidence>
<keyword evidence="11" id="KW-0961">Cell wall biogenesis/degradation</keyword>
<feature type="transmembrane region" description="Helical" evidence="15">
    <location>
        <begin position="122"/>
        <end position="145"/>
    </location>
</feature>
<keyword evidence="7" id="KW-0378">Hydrolase</keyword>
<keyword evidence="5" id="KW-0328">Glycosyltransferase</keyword>
<evidence type="ECO:0000256" key="15">
    <source>
        <dbReference type="SAM" id="Phobius"/>
    </source>
</evidence>
<keyword evidence="6" id="KW-0808">Transferase</keyword>
<dbReference type="PANTHER" id="PTHR32282">
    <property type="entry name" value="BINDING PROTEIN TRANSPEPTIDASE, PUTATIVE-RELATED"/>
    <property type="match status" value="1"/>
</dbReference>
<evidence type="ECO:0000256" key="8">
    <source>
        <dbReference type="ARBA" id="ARBA00022960"/>
    </source>
</evidence>
<evidence type="ECO:0000256" key="2">
    <source>
        <dbReference type="ARBA" id="ARBA00007739"/>
    </source>
</evidence>
<dbReference type="GO" id="GO:0008360">
    <property type="term" value="P:regulation of cell shape"/>
    <property type="evidence" value="ECO:0007669"/>
    <property type="project" value="UniProtKB-KW"/>
</dbReference>
<dbReference type="GO" id="GO:0009002">
    <property type="term" value="F:serine-type D-Ala-D-Ala carboxypeptidase activity"/>
    <property type="evidence" value="ECO:0007669"/>
    <property type="project" value="UniProtKB-EC"/>
</dbReference>
<dbReference type="PANTHER" id="PTHR32282:SF33">
    <property type="entry name" value="PEPTIDOGLYCAN GLYCOSYLTRANSFERASE"/>
    <property type="match status" value="1"/>
</dbReference>
<dbReference type="InterPro" id="IPR023346">
    <property type="entry name" value="Lysozyme-like_dom_sf"/>
</dbReference>
<dbReference type="Gene3D" id="3.40.710.10">
    <property type="entry name" value="DD-peptidase/beta-lactamase superfamily"/>
    <property type="match status" value="1"/>
</dbReference>
<gene>
    <name evidence="19" type="ORF">FHE65_00900</name>
    <name evidence="18" type="ORF">FHE65_16915</name>
</gene>
<keyword evidence="15" id="KW-0812">Transmembrane</keyword>
<dbReference type="SUPFAM" id="SSF56601">
    <property type="entry name" value="beta-lactamase/transpeptidase-like"/>
    <property type="match status" value="1"/>
</dbReference>
<keyword evidence="15" id="KW-1133">Transmembrane helix</keyword>
<keyword evidence="15" id="KW-0472">Membrane</keyword>
<evidence type="ECO:0000256" key="3">
    <source>
        <dbReference type="ARBA" id="ARBA00022645"/>
    </source>
</evidence>
<keyword evidence="3" id="KW-0121">Carboxypeptidase</keyword>
<dbReference type="GO" id="GO:0009252">
    <property type="term" value="P:peptidoglycan biosynthetic process"/>
    <property type="evidence" value="ECO:0007669"/>
    <property type="project" value="UniProtKB-KW"/>
</dbReference>
<keyword evidence="9" id="KW-0573">Peptidoglycan synthesis</keyword>
<evidence type="ECO:0000256" key="6">
    <source>
        <dbReference type="ARBA" id="ARBA00022679"/>
    </source>
</evidence>
<dbReference type="GO" id="GO:0008658">
    <property type="term" value="F:penicillin binding"/>
    <property type="evidence" value="ECO:0007669"/>
    <property type="project" value="InterPro"/>
</dbReference>
<feature type="region of interest" description="Disordered" evidence="14">
    <location>
        <begin position="743"/>
        <end position="833"/>
    </location>
</feature>
<name>A0A5C4N560_9ACTN</name>
<dbReference type="InterPro" id="IPR001460">
    <property type="entry name" value="PCN-bd_Tpept"/>
</dbReference>
<dbReference type="SUPFAM" id="SSF53955">
    <property type="entry name" value="Lysozyme-like"/>
    <property type="match status" value="1"/>
</dbReference>
<comment type="similarity">
    <text evidence="2">In the N-terminal section; belongs to the glycosyltransferase 51 family.</text>
</comment>
<keyword evidence="4" id="KW-0645">Protease</keyword>
<evidence type="ECO:0000256" key="7">
    <source>
        <dbReference type="ARBA" id="ARBA00022801"/>
    </source>
</evidence>
<comment type="similarity">
    <text evidence="1">In the C-terminal section; belongs to the transpeptidase family.</text>
</comment>
<evidence type="ECO:0000256" key="9">
    <source>
        <dbReference type="ARBA" id="ARBA00022984"/>
    </source>
</evidence>
<feature type="domain" description="Penicillin-binding protein transpeptidase" evidence="16">
    <location>
        <begin position="440"/>
        <end position="730"/>
    </location>
</feature>
<dbReference type="InterPro" id="IPR001264">
    <property type="entry name" value="Glyco_trans_51"/>
</dbReference>
<dbReference type="Gene3D" id="1.10.3810.10">
    <property type="entry name" value="Biosynthetic peptidoglycan transglycosylase-like"/>
    <property type="match status" value="1"/>
</dbReference>
<dbReference type="AlphaFoldDB" id="A0A5C4N560"/>
<dbReference type="GO" id="GO:0030288">
    <property type="term" value="C:outer membrane-bounded periplasmic space"/>
    <property type="evidence" value="ECO:0007669"/>
    <property type="project" value="TreeGrafter"/>
</dbReference>
<dbReference type="GO" id="GO:0006508">
    <property type="term" value="P:proteolysis"/>
    <property type="evidence" value="ECO:0007669"/>
    <property type="project" value="UniProtKB-KW"/>
</dbReference>
<evidence type="ECO:0000259" key="17">
    <source>
        <dbReference type="Pfam" id="PF00912"/>
    </source>
</evidence>
<protein>
    <submittedName>
        <fullName evidence="19">Penicillin-binding protein</fullName>
    </submittedName>
</protein>
<evidence type="ECO:0000256" key="5">
    <source>
        <dbReference type="ARBA" id="ARBA00022676"/>
    </source>
</evidence>
<comment type="catalytic activity">
    <reaction evidence="12">
        <text>Preferential cleavage: (Ac)2-L-Lys-D-Ala-|-D-Ala. Also transpeptidation of peptidyl-alanyl moieties that are N-acyl substituents of D-alanine.</text>
        <dbReference type="EC" id="3.4.16.4"/>
    </reaction>
</comment>
<dbReference type="InterPro" id="IPR050396">
    <property type="entry name" value="Glycosyltr_51/Transpeptidase"/>
</dbReference>
<comment type="caution">
    <text evidence="19">The sequence shown here is derived from an EMBL/GenBank/DDBJ whole genome shotgun (WGS) entry which is preliminary data.</text>
</comment>
<accession>A0A5C4N560</accession>
<sequence length="833" mass="90767">MAPRQPVSTADWIYRCDTSNQMSRSRRDTGSRARGFWIDPEVRHTWPMGRASARPEACPARRGRPPGSKPRGVRRVANQSHGGPVTPRSRKAQPASRAGSRSRRAAQPGDEDKPRKPLWRRLVKWGLITGVVMFVLAIAGLFFAYRAVSIPDANAEFLTQTTKVYYSDGKHKIGDFQTQNRTSIGFDEMPQTIKDAVIAAEDRSFYTNQGLDFKGIARALRDNATTSGTSGGSTITQQYVKVLYLTQDRTMSRKAKEAILSIKVHNQMSKEEILEGYLNTIYFGNGAYGIEAASQTYFGHKAAKLTAPQAAMLSSVINNPSAFDPYDESDRDRLMGRYTYVLDGMRKAGNITEEDYAKYVAKLPKVQKQRQSNRFGGTKGFLLRLTEQQLRKEGFSDSQITGGGLKVVTTFDYDAQKAAVETVKEMKPDGLKELNVALSAVDPETGALRAMYGGPNYLKSQLNWAMLGSQPGSSFKPFAVAAALSDGYGLKTQLDGSSPLRLKGGAEIENQGDSGGRSFGPVSLEYATQESVNTAFVDLTYDVMEDGGQKTIDAARRAGLSATTTKRYDPSVAVVSLGYAPVPNVEMAAAYATFANKGKQNDWYVIQRVRDRAGEDLHNHTVRSKKAFSEAVSADVTKALQDVVGAGSGTNGRTMCPTAGKTGTATFQKVENGEEVGNAHVSSSWFVGFTPKLSTAVMYVRGKNGNEALNGYMPTFYGGQYPAKTFSSFMNKVLDGGDCGEFPPAANIKSTKGKTFVPVPTETQETERPKKDRPDRPSRPGRPTRPAPTMPTMPTQPTDPEPPQPTRPTQPTDPGPPDPTEETDGPSRPGWGD</sequence>
<dbReference type="OrthoDB" id="9766909at2"/>
<dbReference type="EMBL" id="VDFR01000074">
    <property type="protein sequence ID" value="TNC44222.1"/>
    <property type="molecule type" value="Genomic_DNA"/>
</dbReference>
<keyword evidence="10" id="KW-0511">Multifunctional enzyme</keyword>
<evidence type="ECO:0000256" key="1">
    <source>
        <dbReference type="ARBA" id="ARBA00007090"/>
    </source>
</evidence>
<evidence type="ECO:0000256" key="11">
    <source>
        <dbReference type="ARBA" id="ARBA00023316"/>
    </source>
</evidence>
<dbReference type="InterPro" id="IPR012338">
    <property type="entry name" value="Beta-lactam/transpept-like"/>
</dbReference>
<reference evidence="19 20" key="1">
    <citation type="submission" date="2019-05" db="EMBL/GenBank/DDBJ databases">
        <title>Mumia sp. nov., isolated from the intestinal contents of plateau pika (Ochotona curzoniae) in the Qinghai-Tibet plateau of China.</title>
        <authorList>
            <person name="Tian Z."/>
        </authorList>
    </citation>
    <scope>NUCLEOTIDE SEQUENCE [LARGE SCALE GENOMIC DNA]</scope>
    <source>
        <strain evidence="20">527</strain>
        <strain evidence="19">Z527</strain>
    </source>
</reference>
<dbReference type="EMBL" id="VDFR01000004">
    <property type="protein sequence ID" value="TNC52168.1"/>
    <property type="molecule type" value="Genomic_DNA"/>
</dbReference>
<dbReference type="GO" id="GO:0008955">
    <property type="term" value="F:peptidoglycan glycosyltransferase activity"/>
    <property type="evidence" value="ECO:0007669"/>
    <property type="project" value="UniProtKB-EC"/>
</dbReference>
<evidence type="ECO:0000259" key="16">
    <source>
        <dbReference type="Pfam" id="PF00905"/>
    </source>
</evidence>
<feature type="region of interest" description="Disordered" evidence="14">
    <location>
        <begin position="1"/>
        <end position="115"/>
    </location>
</feature>
<evidence type="ECO:0000256" key="12">
    <source>
        <dbReference type="ARBA" id="ARBA00034000"/>
    </source>
</evidence>
<evidence type="ECO:0000256" key="4">
    <source>
        <dbReference type="ARBA" id="ARBA00022670"/>
    </source>
</evidence>
<dbReference type="Pfam" id="PF00912">
    <property type="entry name" value="Transgly"/>
    <property type="match status" value="1"/>
</dbReference>
<evidence type="ECO:0000256" key="10">
    <source>
        <dbReference type="ARBA" id="ARBA00023268"/>
    </source>
</evidence>
<dbReference type="InterPro" id="IPR036950">
    <property type="entry name" value="PBP_transglycosylase"/>
</dbReference>
<comment type="catalytic activity">
    <reaction evidence="13">
        <text>[GlcNAc-(1-&gt;4)-Mur2Ac(oyl-L-Ala-gamma-D-Glu-L-Lys-D-Ala-D-Ala)](n)-di-trans,octa-cis-undecaprenyl diphosphate + beta-D-GlcNAc-(1-&gt;4)-Mur2Ac(oyl-L-Ala-gamma-D-Glu-L-Lys-D-Ala-D-Ala)-di-trans,octa-cis-undecaprenyl diphosphate = [GlcNAc-(1-&gt;4)-Mur2Ac(oyl-L-Ala-gamma-D-Glu-L-Lys-D-Ala-D-Ala)](n+1)-di-trans,octa-cis-undecaprenyl diphosphate + di-trans,octa-cis-undecaprenyl diphosphate + H(+)</text>
        <dbReference type="Rhea" id="RHEA:23708"/>
        <dbReference type="Rhea" id="RHEA-COMP:9602"/>
        <dbReference type="Rhea" id="RHEA-COMP:9603"/>
        <dbReference type="ChEBI" id="CHEBI:15378"/>
        <dbReference type="ChEBI" id="CHEBI:58405"/>
        <dbReference type="ChEBI" id="CHEBI:60033"/>
        <dbReference type="ChEBI" id="CHEBI:78435"/>
        <dbReference type="EC" id="2.4.99.28"/>
    </reaction>
</comment>
<dbReference type="FunFam" id="1.10.3810.10:FF:000001">
    <property type="entry name" value="Penicillin-binding protein 1A"/>
    <property type="match status" value="1"/>
</dbReference>